<keyword evidence="5 6" id="KW-0539">Nucleus</keyword>
<keyword evidence="10" id="KW-1185">Reference proteome</keyword>
<evidence type="ECO:0000256" key="3">
    <source>
        <dbReference type="ARBA" id="ARBA00023125"/>
    </source>
</evidence>
<dbReference type="PANTHER" id="PTHR24340">
    <property type="entry name" value="HOMEOBOX PROTEIN NKX"/>
    <property type="match status" value="1"/>
</dbReference>
<dbReference type="Proteomes" id="UP000837857">
    <property type="component" value="Chromosome 26"/>
</dbReference>
<organism evidence="9 10">
    <name type="scientific">Iphiclides podalirius</name>
    <name type="common">scarce swallowtail</name>
    <dbReference type="NCBI Taxonomy" id="110791"/>
    <lineage>
        <taxon>Eukaryota</taxon>
        <taxon>Metazoa</taxon>
        <taxon>Ecdysozoa</taxon>
        <taxon>Arthropoda</taxon>
        <taxon>Hexapoda</taxon>
        <taxon>Insecta</taxon>
        <taxon>Pterygota</taxon>
        <taxon>Neoptera</taxon>
        <taxon>Endopterygota</taxon>
        <taxon>Lepidoptera</taxon>
        <taxon>Glossata</taxon>
        <taxon>Ditrysia</taxon>
        <taxon>Papilionoidea</taxon>
        <taxon>Papilionidae</taxon>
        <taxon>Papilioninae</taxon>
        <taxon>Iphiclides</taxon>
    </lineage>
</organism>
<evidence type="ECO:0000256" key="1">
    <source>
        <dbReference type="ARBA" id="ARBA00004123"/>
    </source>
</evidence>
<evidence type="ECO:0000313" key="9">
    <source>
        <dbReference type="EMBL" id="CAH2059344.1"/>
    </source>
</evidence>
<dbReference type="InterPro" id="IPR020479">
    <property type="entry name" value="HD_metazoa"/>
</dbReference>
<evidence type="ECO:0000256" key="5">
    <source>
        <dbReference type="ARBA" id="ARBA00023242"/>
    </source>
</evidence>
<dbReference type="PROSITE" id="PS50071">
    <property type="entry name" value="HOMEOBOX_2"/>
    <property type="match status" value="1"/>
</dbReference>
<dbReference type="PANTHER" id="PTHR24340:SF41">
    <property type="entry name" value="MUSCLE-SPECIFIC HOMEOBOX PROTEIN TINMAN-RELATED"/>
    <property type="match status" value="1"/>
</dbReference>
<dbReference type="EMBL" id="OW152838">
    <property type="protein sequence ID" value="CAH2059344.1"/>
    <property type="molecule type" value="Genomic_DNA"/>
</dbReference>
<keyword evidence="4 6" id="KW-0371">Homeobox</keyword>
<keyword evidence="3 6" id="KW-0238">DNA-binding</keyword>
<accession>A0ABN8IMA1</accession>
<name>A0ABN8IMA1_9NEOP</name>
<feature type="domain" description="Homeobox" evidence="8">
    <location>
        <begin position="205"/>
        <end position="265"/>
    </location>
</feature>
<evidence type="ECO:0000256" key="2">
    <source>
        <dbReference type="ARBA" id="ARBA00022473"/>
    </source>
</evidence>
<keyword evidence="2" id="KW-0217">Developmental protein</keyword>
<feature type="DNA-binding region" description="Homeobox" evidence="6">
    <location>
        <begin position="207"/>
        <end position="266"/>
    </location>
</feature>
<reference evidence="9" key="1">
    <citation type="submission" date="2022-03" db="EMBL/GenBank/DDBJ databases">
        <authorList>
            <person name="Martin H S."/>
        </authorList>
    </citation>
    <scope>NUCLEOTIDE SEQUENCE</scope>
</reference>
<dbReference type="InterPro" id="IPR050394">
    <property type="entry name" value="Homeobox_NK-like"/>
</dbReference>
<evidence type="ECO:0000259" key="8">
    <source>
        <dbReference type="PROSITE" id="PS50071"/>
    </source>
</evidence>
<dbReference type="PROSITE" id="PS00027">
    <property type="entry name" value="HOMEOBOX_1"/>
    <property type="match status" value="1"/>
</dbReference>
<evidence type="ECO:0000256" key="7">
    <source>
        <dbReference type="RuleBase" id="RU000682"/>
    </source>
</evidence>
<proteinExistence type="predicted"/>
<dbReference type="SMART" id="SM00389">
    <property type="entry name" value="HOX"/>
    <property type="match status" value="1"/>
</dbReference>
<evidence type="ECO:0000313" key="10">
    <source>
        <dbReference type="Proteomes" id="UP000837857"/>
    </source>
</evidence>
<protein>
    <recommendedName>
        <fullName evidence="8">Homeobox domain-containing protein</fullName>
    </recommendedName>
</protein>
<dbReference type="InterPro" id="IPR017970">
    <property type="entry name" value="Homeobox_CS"/>
</dbReference>
<evidence type="ECO:0000256" key="6">
    <source>
        <dbReference type="PROSITE-ProRule" id="PRU00108"/>
    </source>
</evidence>
<dbReference type="Gene3D" id="1.10.10.60">
    <property type="entry name" value="Homeodomain-like"/>
    <property type="match status" value="1"/>
</dbReference>
<dbReference type="Pfam" id="PF00046">
    <property type="entry name" value="Homeodomain"/>
    <property type="match status" value="1"/>
</dbReference>
<dbReference type="SUPFAM" id="SSF46689">
    <property type="entry name" value="Homeodomain-like"/>
    <property type="match status" value="1"/>
</dbReference>
<gene>
    <name evidence="9" type="ORF">IPOD504_LOCUS10828</name>
</gene>
<dbReference type="CDD" id="cd00086">
    <property type="entry name" value="homeodomain"/>
    <property type="match status" value="1"/>
</dbReference>
<evidence type="ECO:0000256" key="4">
    <source>
        <dbReference type="ARBA" id="ARBA00023155"/>
    </source>
</evidence>
<dbReference type="InterPro" id="IPR001356">
    <property type="entry name" value="HD"/>
</dbReference>
<dbReference type="InterPro" id="IPR009057">
    <property type="entry name" value="Homeodomain-like_sf"/>
</dbReference>
<comment type="subcellular location">
    <subcellularLocation>
        <location evidence="1 6 7">Nucleus</location>
    </subcellularLocation>
</comment>
<sequence>MDSYEQHNEVTTSYDSSLKQNFYGYDYAGCVDKARDVSKEYVDASALSTPFSVKDILSINQGCYERESWRQGDRRDFDIPYQNSQPFCPDFGQTYHGAPHAGLDPYRSDAYYDEYHAYNPYYPYQQEYDAFSTYAADGPKPDILQRDAPALVPSLGVPCATDKTLQSAIPNCAPYTKESLEKFTHLSRKGTKTPVRNAKCEKDKCAKRKPRILFSQAQVHALEIRFRAQKYLTAPEREQLAKTLSLSPTQVKIWFQNRRYKSKRIKPPEVSTSTDAKPSKQCAGRKLYKPETRNVQTCPKMKSENDETVCEDGTPNAIYFDDGETYYRHGLCSDESVGTSTADALYVAEHVPNVPREMDLYAEHETKPIVHQQTKFYGMNFVC</sequence>
<feature type="non-terminal residue" evidence="9">
    <location>
        <position position="1"/>
    </location>
</feature>
<dbReference type="PRINTS" id="PR00024">
    <property type="entry name" value="HOMEOBOX"/>
</dbReference>